<proteinExistence type="predicted"/>
<protein>
    <submittedName>
        <fullName evidence="1">Uncharacterized protein</fullName>
    </submittedName>
</protein>
<accession>Q487S2</accession>
<reference evidence="1" key="1">
    <citation type="journal article" date="2005" name="Proc. Natl. Acad. Sci. U.S.A.">
        <title>The psychrophilic lifestyle as revealed by the genome sequence of Colwellia psychrerythraea 34H through genomic and proteomic analyses.</title>
        <authorList>
            <person name="Methe B.A."/>
            <person name="Nelson K.E."/>
            <person name="Deming J.W."/>
            <person name="Momen B."/>
            <person name="Melamud E."/>
            <person name="Zhang X."/>
            <person name="Moult J."/>
            <person name="Madupu R."/>
            <person name="Nelson W.C."/>
            <person name="Dodson R.J."/>
            <person name="Brinkac L.M."/>
            <person name="Daugherty S.C."/>
            <person name="Durkin A.S."/>
            <person name="DeBoy R.T."/>
            <person name="Kolonay J.F."/>
            <person name="Sullivan S.A."/>
            <person name="Zhou L."/>
            <person name="Davidsen T.M."/>
            <person name="Wu M."/>
            <person name="Huston A.L."/>
            <person name="Lewis M."/>
            <person name="Weaver B."/>
            <person name="Weidman J.F."/>
            <person name="Khouri H."/>
            <person name="Utterback T.R."/>
            <person name="Feldblyum T.V."/>
            <person name="Fraser C.M."/>
        </authorList>
    </citation>
    <scope>NUCLEOTIDE SEQUENCE [LARGE SCALE GENOMIC DNA]</scope>
    <source>
        <strain evidence="1">34H</strain>
    </source>
</reference>
<evidence type="ECO:0000313" key="2">
    <source>
        <dbReference type="Proteomes" id="UP000000547"/>
    </source>
</evidence>
<gene>
    <name evidence="1" type="ordered locus">CPS_0944</name>
</gene>
<dbReference type="RefSeq" id="WP_011041787.1">
    <property type="nucleotide sequence ID" value="NC_003910.7"/>
</dbReference>
<dbReference type="AlphaFoldDB" id="Q487S2"/>
<name>Q487S2_COLP3</name>
<sequence>MLNTLRQHSNFTPANAFMTDSRQQDHDKDAMWDKLNLSQQYAVCTLGQFGYLLTYVRSIGDARLAILKQDGKIATINEAGIINVNPAIKCRQ</sequence>
<dbReference type="HOGENOM" id="CLU_186680_0_0_6"/>
<dbReference type="Proteomes" id="UP000000547">
    <property type="component" value="Chromosome"/>
</dbReference>
<dbReference type="KEGG" id="cps:CPS_0944"/>
<evidence type="ECO:0000313" key="1">
    <source>
        <dbReference type="EMBL" id="AAZ26970.1"/>
    </source>
</evidence>
<organism evidence="1 2">
    <name type="scientific">Colwellia psychrerythraea (strain 34H / ATCC BAA-681)</name>
    <name type="common">Vibrio psychroerythus</name>
    <dbReference type="NCBI Taxonomy" id="167879"/>
    <lineage>
        <taxon>Bacteria</taxon>
        <taxon>Pseudomonadati</taxon>
        <taxon>Pseudomonadota</taxon>
        <taxon>Gammaproteobacteria</taxon>
        <taxon>Alteromonadales</taxon>
        <taxon>Colwelliaceae</taxon>
        <taxon>Colwellia</taxon>
    </lineage>
</organism>
<dbReference type="EMBL" id="CP000083">
    <property type="protein sequence ID" value="AAZ26970.1"/>
    <property type="molecule type" value="Genomic_DNA"/>
</dbReference>